<name>A0A4C1WWV4_EUMVA</name>
<sequence>MDIGVALRIPVLRSYTSNLAGYKILLPSPQSTAITGGLEHRSFVLCREEKRSPGIACIQIKLVQLS</sequence>
<protein>
    <submittedName>
        <fullName evidence="1">Uncharacterized protein</fullName>
    </submittedName>
</protein>
<dbReference type="AlphaFoldDB" id="A0A4C1WWV4"/>
<reference evidence="1 2" key="1">
    <citation type="journal article" date="2019" name="Commun. Biol.">
        <title>The bagworm genome reveals a unique fibroin gene that provides high tensile strength.</title>
        <authorList>
            <person name="Kono N."/>
            <person name="Nakamura H."/>
            <person name="Ohtoshi R."/>
            <person name="Tomita M."/>
            <person name="Numata K."/>
            <person name="Arakawa K."/>
        </authorList>
    </citation>
    <scope>NUCLEOTIDE SEQUENCE [LARGE SCALE GENOMIC DNA]</scope>
</reference>
<proteinExistence type="predicted"/>
<organism evidence="1 2">
    <name type="scientific">Eumeta variegata</name>
    <name type="common">Bagworm moth</name>
    <name type="synonym">Eumeta japonica</name>
    <dbReference type="NCBI Taxonomy" id="151549"/>
    <lineage>
        <taxon>Eukaryota</taxon>
        <taxon>Metazoa</taxon>
        <taxon>Ecdysozoa</taxon>
        <taxon>Arthropoda</taxon>
        <taxon>Hexapoda</taxon>
        <taxon>Insecta</taxon>
        <taxon>Pterygota</taxon>
        <taxon>Neoptera</taxon>
        <taxon>Endopterygota</taxon>
        <taxon>Lepidoptera</taxon>
        <taxon>Glossata</taxon>
        <taxon>Ditrysia</taxon>
        <taxon>Tineoidea</taxon>
        <taxon>Psychidae</taxon>
        <taxon>Oiketicinae</taxon>
        <taxon>Eumeta</taxon>
    </lineage>
</organism>
<gene>
    <name evidence="1" type="ORF">EVAR_97640_1</name>
</gene>
<dbReference type="Proteomes" id="UP000299102">
    <property type="component" value="Unassembled WGS sequence"/>
</dbReference>
<evidence type="ECO:0000313" key="2">
    <source>
        <dbReference type="Proteomes" id="UP000299102"/>
    </source>
</evidence>
<evidence type="ECO:0000313" key="1">
    <source>
        <dbReference type="EMBL" id="GBP55928.1"/>
    </source>
</evidence>
<accession>A0A4C1WWV4</accession>
<dbReference type="EMBL" id="BGZK01000682">
    <property type="protein sequence ID" value="GBP55928.1"/>
    <property type="molecule type" value="Genomic_DNA"/>
</dbReference>
<keyword evidence="2" id="KW-1185">Reference proteome</keyword>
<comment type="caution">
    <text evidence="1">The sequence shown here is derived from an EMBL/GenBank/DDBJ whole genome shotgun (WGS) entry which is preliminary data.</text>
</comment>